<dbReference type="AlphaFoldDB" id="A0A540VC87"/>
<dbReference type="PANTHER" id="PTHR30255">
    <property type="entry name" value="SINGLE-STRANDED-DNA-SPECIFIC EXONUCLEASE RECJ"/>
    <property type="match status" value="1"/>
</dbReference>
<dbReference type="GO" id="GO:0003676">
    <property type="term" value="F:nucleic acid binding"/>
    <property type="evidence" value="ECO:0007669"/>
    <property type="project" value="InterPro"/>
</dbReference>
<evidence type="ECO:0000256" key="5">
    <source>
        <dbReference type="ARBA" id="ARBA00022839"/>
    </source>
</evidence>
<feature type="domain" description="RecJ OB" evidence="8">
    <location>
        <begin position="482"/>
        <end position="583"/>
    </location>
</feature>
<dbReference type="Pfam" id="PF17768">
    <property type="entry name" value="RecJ_OB"/>
    <property type="match status" value="1"/>
</dbReference>
<dbReference type="InterPro" id="IPR051673">
    <property type="entry name" value="SSDNA_exonuclease_RecJ"/>
</dbReference>
<dbReference type="EMBL" id="VIGC01000025">
    <property type="protein sequence ID" value="TQE94332.1"/>
    <property type="molecule type" value="Genomic_DNA"/>
</dbReference>
<dbReference type="InParanoid" id="A0A540VC87"/>
<dbReference type="SUPFAM" id="SSF64182">
    <property type="entry name" value="DHH phosphoesterases"/>
    <property type="match status" value="1"/>
</dbReference>
<dbReference type="Gene3D" id="3.90.1640.30">
    <property type="match status" value="1"/>
</dbReference>
<evidence type="ECO:0000256" key="4">
    <source>
        <dbReference type="ARBA" id="ARBA00022801"/>
    </source>
</evidence>
<dbReference type="RefSeq" id="WP_141611439.1">
    <property type="nucleotide sequence ID" value="NZ_VIGC02000025.1"/>
</dbReference>
<sequence>MSQPWTLRPPVDPAPELLALVDGHRLVAQLLAQRGFDTPEKARPFLDPEAYRPAPPTALLGLARAAELLHESIAAGKRILVWGDFDVDGQTSTATLVAGLRHLAGPERVRFHVPNRFREGHGIQVAVLAEKLADPSFRPDVLLTCDTGIAEGPAIGYAKDQGLTVIVTDHHDLPPELQSLTPGQDPLFGLPPQQVGADSVRRADAIVNPKFQPPDDPLRTLPGVGVAFKLIQALFQQAGQAGQERVFLDLVALGIVADVAEQVHDARYLLQLGLEQLRRTRRIGLLALMEVARLNPATVDAESIAFQLGPRMNAVGRLEDATVAVELLTTTDPIRAGQLAAQMERLNQQRRLLTSQITASALEIIERNPWLLDFNALVLAHPAWHAGIVGIVASRLVEEFQKPTVLLLNPPGQPARGSARSVPGVDIGAAIAACSHLLLGHGGHPGAAGLSLPPENIDRFRRELDRQVEAHRSPDVPPGLVIDAEVPLGELSMPLAEALQRLAPFGNGNPMPQWLSRQLQVVDDRRLGRDGSHRKLLVQAPDGTRQPVIWFHGADGELPAGPVDLVYTLGINEFRGERSLQLSYVASRPGQAHVPEIAVATPAAVPIHDLRSRPVQLADLPGPEQAHWYAEGVHLAHHTPEPGQAVPYAPRTAFAQDISPGAPLVLWSIPPSSALLRWLVETSQPSAIYLCGRPTTDDSVAGVLRSVAGMCKYALERDRLLDVGRMAARLGTTEAVIRHSLLWLEVRGLIQLEEWLAGDAARIRVPEGADHNGEHPEEADILRAELEEQLAEVRAYRRFFLRARVTELGLPASQTPAHPTVHRP</sequence>
<comment type="caution">
    <text evidence="9">The sequence shown here is derived from an EMBL/GenBank/DDBJ whole genome shotgun (WGS) entry which is preliminary data.</text>
</comment>
<evidence type="ECO:0000259" key="8">
    <source>
        <dbReference type="Pfam" id="PF17768"/>
    </source>
</evidence>
<evidence type="ECO:0000313" key="9">
    <source>
        <dbReference type="EMBL" id="TQE94332.1"/>
    </source>
</evidence>
<evidence type="ECO:0000259" key="6">
    <source>
        <dbReference type="Pfam" id="PF01368"/>
    </source>
</evidence>
<keyword evidence="10" id="KW-1185">Reference proteome</keyword>
<accession>A0A540VC87</accession>
<dbReference type="InterPro" id="IPR003156">
    <property type="entry name" value="DHHA1_dom"/>
</dbReference>
<evidence type="ECO:0000313" key="10">
    <source>
        <dbReference type="Proteomes" id="UP000317371"/>
    </source>
</evidence>
<feature type="domain" description="DHHA1" evidence="7">
    <location>
        <begin position="375"/>
        <end position="469"/>
    </location>
</feature>
<gene>
    <name evidence="9" type="ORF">FKZ61_17455</name>
</gene>
<dbReference type="Gene3D" id="3.10.310.30">
    <property type="match status" value="1"/>
</dbReference>
<dbReference type="Pfam" id="PF01368">
    <property type="entry name" value="DHH"/>
    <property type="match status" value="1"/>
</dbReference>
<evidence type="ECO:0000256" key="1">
    <source>
        <dbReference type="ARBA" id="ARBA00005915"/>
    </source>
</evidence>
<keyword evidence="5" id="KW-0269">Exonuclease</keyword>
<keyword evidence="3" id="KW-0540">Nuclease</keyword>
<dbReference type="InterPro" id="IPR001667">
    <property type="entry name" value="DDH_dom"/>
</dbReference>
<dbReference type="InterPro" id="IPR041122">
    <property type="entry name" value="RecJ_OB"/>
</dbReference>
<dbReference type="InterPro" id="IPR038763">
    <property type="entry name" value="DHH_sf"/>
</dbReference>
<dbReference type="Pfam" id="PF02272">
    <property type="entry name" value="DHHA1"/>
    <property type="match status" value="1"/>
</dbReference>
<keyword evidence="4" id="KW-0378">Hydrolase</keyword>
<feature type="domain" description="DDH" evidence="6">
    <location>
        <begin position="78"/>
        <end position="255"/>
    </location>
</feature>
<evidence type="ECO:0000256" key="3">
    <source>
        <dbReference type="ARBA" id="ARBA00022722"/>
    </source>
</evidence>
<evidence type="ECO:0000256" key="2">
    <source>
        <dbReference type="ARBA" id="ARBA00019841"/>
    </source>
</evidence>
<dbReference type="GO" id="GO:0004527">
    <property type="term" value="F:exonuclease activity"/>
    <property type="evidence" value="ECO:0007669"/>
    <property type="project" value="UniProtKB-KW"/>
</dbReference>
<protein>
    <recommendedName>
        <fullName evidence="2">Single-stranded-DNA-specific exonuclease RecJ</fullName>
    </recommendedName>
</protein>
<evidence type="ECO:0000259" key="7">
    <source>
        <dbReference type="Pfam" id="PF02272"/>
    </source>
</evidence>
<proteinExistence type="inferred from homology"/>
<reference evidence="9 10" key="1">
    <citation type="submission" date="2019-06" db="EMBL/GenBank/DDBJ databases">
        <title>Genome sequence of Litorilinea aerophila BAA-2444.</title>
        <authorList>
            <person name="Maclea K.S."/>
            <person name="Maurais E.G."/>
            <person name="Iannazzi L.C."/>
        </authorList>
    </citation>
    <scope>NUCLEOTIDE SEQUENCE [LARGE SCALE GENOMIC DNA]</scope>
    <source>
        <strain evidence="9 10">ATCC BAA-2444</strain>
    </source>
</reference>
<name>A0A540VC87_9CHLR</name>
<organism evidence="9 10">
    <name type="scientific">Litorilinea aerophila</name>
    <dbReference type="NCBI Taxonomy" id="1204385"/>
    <lineage>
        <taxon>Bacteria</taxon>
        <taxon>Bacillati</taxon>
        <taxon>Chloroflexota</taxon>
        <taxon>Caldilineae</taxon>
        <taxon>Caldilineales</taxon>
        <taxon>Caldilineaceae</taxon>
        <taxon>Litorilinea</taxon>
    </lineage>
</organism>
<dbReference type="Proteomes" id="UP000317371">
    <property type="component" value="Unassembled WGS sequence"/>
</dbReference>
<comment type="similarity">
    <text evidence="1">Belongs to the RecJ family.</text>
</comment>
<dbReference type="OrthoDB" id="9809852at2"/>
<dbReference type="PANTHER" id="PTHR30255:SF2">
    <property type="entry name" value="SINGLE-STRANDED-DNA-SPECIFIC EXONUCLEASE RECJ"/>
    <property type="match status" value="1"/>
</dbReference>